<feature type="region of interest" description="Disordered" evidence="1">
    <location>
        <begin position="95"/>
        <end position="114"/>
    </location>
</feature>
<comment type="caution">
    <text evidence="2">The sequence shown here is derived from an EMBL/GenBank/DDBJ whole genome shotgun (WGS) entry which is preliminary data.</text>
</comment>
<evidence type="ECO:0000256" key="1">
    <source>
        <dbReference type="SAM" id="MobiDB-lite"/>
    </source>
</evidence>
<organism evidence="2 3">
    <name type="scientific">Nocardia terrae</name>
    <dbReference type="NCBI Taxonomy" id="2675851"/>
    <lineage>
        <taxon>Bacteria</taxon>
        <taxon>Bacillati</taxon>
        <taxon>Actinomycetota</taxon>
        <taxon>Actinomycetes</taxon>
        <taxon>Mycobacteriales</taxon>
        <taxon>Nocardiaceae</taxon>
        <taxon>Nocardia</taxon>
    </lineage>
</organism>
<accession>A0A7K1V5H4</accession>
<evidence type="ECO:0000313" key="2">
    <source>
        <dbReference type="EMBL" id="MVU81884.1"/>
    </source>
</evidence>
<dbReference type="Proteomes" id="UP000466794">
    <property type="component" value="Unassembled WGS sequence"/>
</dbReference>
<gene>
    <name evidence="2" type="ORF">GPX89_32185</name>
</gene>
<sequence length="164" mass="18169">MGVPMGQRIPAVVGLYFRDAGQWRRIAEFRLAADGHATFRAVDPVEGLVARVWYHQGVDLPGENRTVLPADGAEFLRALLQPFGFRDYWFRDDSSPRSGLTRAPHAVSRSAPAARRGADESRWAAADSECRRCAEDDVVCGEPAHRPAARPAAWRLLDADAVRF</sequence>
<protein>
    <submittedName>
        <fullName evidence="2">Uncharacterized protein</fullName>
    </submittedName>
</protein>
<evidence type="ECO:0000313" key="3">
    <source>
        <dbReference type="Proteomes" id="UP000466794"/>
    </source>
</evidence>
<dbReference type="RefSeq" id="WP_157391462.1">
    <property type="nucleotide sequence ID" value="NZ_WRPP01000007.1"/>
</dbReference>
<proteinExistence type="predicted"/>
<dbReference type="EMBL" id="WRPP01000007">
    <property type="protein sequence ID" value="MVU81884.1"/>
    <property type="molecule type" value="Genomic_DNA"/>
</dbReference>
<dbReference type="AlphaFoldDB" id="A0A7K1V5H4"/>
<reference evidence="2 3" key="1">
    <citation type="submission" date="2019-12" db="EMBL/GenBank/DDBJ databases">
        <title>Nocardia sp. nov. ET3-3 isolated from soil.</title>
        <authorList>
            <person name="Kanchanasin P."/>
            <person name="Tanasupawat S."/>
            <person name="Yuki M."/>
            <person name="Kudo T."/>
        </authorList>
    </citation>
    <scope>NUCLEOTIDE SEQUENCE [LARGE SCALE GENOMIC DNA]</scope>
    <source>
        <strain evidence="2 3">ET3-3</strain>
    </source>
</reference>
<name>A0A7K1V5H4_9NOCA</name>
<keyword evidence="3" id="KW-1185">Reference proteome</keyword>